<sequence>MEDNNSSPQPPPPPQTTHPELSYTTIPLNTPATEIRLLELFPSAEFPSPLHCRLYNTPISSPAPFKALSYAWGSDDKTHLIYIDSNNNTSDNGNDADADASLANLTSGVSVSSGDEVDGGGTGARAAGAGRGEGEEAHAKMTPTKRLCIIRITSSLDTCLRHL</sequence>
<feature type="region of interest" description="Disordered" evidence="1">
    <location>
        <begin position="1"/>
        <end position="22"/>
    </location>
</feature>
<accession>A0AAE0MSA6</accession>
<protein>
    <recommendedName>
        <fullName evidence="4">Heterokaryon incompatibility domain-containing protein</fullName>
    </recommendedName>
</protein>
<dbReference type="PANTHER" id="PTHR24148:SF73">
    <property type="entry name" value="HET DOMAIN PROTEIN (AFU_ORTHOLOGUE AFUA_8G01020)"/>
    <property type="match status" value="1"/>
</dbReference>
<gene>
    <name evidence="2" type="ORF">B0H65DRAFT_460441</name>
</gene>
<feature type="region of interest" description="Disordered" evidence="1">
    <location>
        <begin position="109"/>
        <end position="139"/>
    </location>
</feature>
<dbReference type="EMBL" id="JAUEPP010000003">
    <property type="protein sequence ID" value="KAK3347436.1"/>
    <property type="molecule type" value="Genomic_DNA"/>
</dbReference>
<name>A0AAE0MSA6_9PEZI</name>
<proteinExistence type="predicted"/>
<comment type="caution">
    <text evidence="2">The sequence shown here is derived from an EMBL/GenBank/DDBJ whole genome shotgun (WGS) entry which is preliminary data.</text>
</comment>
<dbReference type="InterPro" id="IPR052895">
    <property type="entry name" value="HetReg/Transcr_Mod"/>
</dbReference>
<dbReference type="GeneID" id="87863687"/>
<dbReference type="AlphaFoldDB" id="A0AAE0MSA6"/>
<evidence type="ECO:0008006" key="4">
    <source>
        <dbReference type="Google" id="ProtNLM"/>
    </source>
</evidence>
<reference evidence="2" key="1">
    <citation type="journal article" date="2023" name="Mol. Phylogenet. Evol.">
        <title>Genome-scale phylogeny and comparative genomics of the fungal order Sordariales.</title>
        <authorList>
            <person name="Hensen N."/>
            <person name="Bonometti L."/>
            <person name="Westerberg I."/>
            <person name="Brannstrom I.O."/>
            <person name="Guillou S."/>
            <person name="Cros-Aarteil S."/>
            <person name="Calhoun S."/>
            <person name="Haridas S."/>
            <person name="Kuo A."/>
            <person name="Mondo S."/>
            <person name="Pangilinan J."/>
            <person name="Riley R."/>
            <person name="LaButti K."/>
            <person name="Andreopoulos B."/>
            <person name="Lipzen A."/>
            <person name="Chen C."/>
            <person name="Yan M."/>
            <person name="Daum C."/>
            <person name="Ng V."/>
            <person name="Clum A."/>
            <person name="Steindorff A."/>
            <person name="Ohm R.A."/>
            <person name="Martin F."/>
            <person name="Silar P."/>
            <person name="Natvig D.O."/>
            <person name="Lalanne C."/>
            <person name="Gautier V."/>
            <person name="Ament-Velasquez S.L."/>
            <person name="Kruys A."/>
            <person name="Hutchinson M.I."/>
            <person name="Powell A.J."/>
            <person name="Barry K."/>
            <person name="Miller A.N."/>
            <person name="Grigoriev I.V."/>
            <person name="Debuchy R."/>
            <person name="Gladieux P."/>
            <person name="Hiltunen Thoren M."/>
            <person name="Johannesson H."/>
        </authorList>
    </citation>
    <scope>NUCLEOTIDE SEQUENCE</scope>
    <source>
        <strain evidence="2">CBS 560.94</strain>
    </source>
</reference>
<keyword evidence="3" id="KW-1185">Reference proteome</keyword>
<dbReference type="Proteomes" id="UP001278500">
    <property type="component" value="Unassembled WGS sequence"/>
</dbReference>
<dbReference type="PANTHER" id="PTHR24148">
    <property type="entry name" value="ANKYRIN REPEAT DOMAIN-CONTAINING PROTEIN 39 HOMOLOG-RELATED"/>
    <property type="match status" value="1"/>
</dbReference>
<organism evidence="2 3">
    <name type="scientific">Neurospora tetraspora</name>
    <dbReference type="NCBI Taxonomy" id="94610"/>
    <lineage>
        <taxon>Eukaryota</taxon>
        <taxon>Fungi</taxon>
        <taxon>Dikarya</taxon>
        <taxon>Ascomycota</taxon>
        <taxon>Pezizomycotina</taxon>
        <taxon>Sordariomycetes</taxon>
        <taxon>Sordariomycetidae</taxon>
        <taxon>Sordariales</taxon>
        <taxon>Sordariaceae</taxon>
        <taxon>Neurospora</taxon>
    </lineage>
</organism>
<evidence type="ECO:0000313" key="2">
    <source>
        <dbReference type="EMBL" id="KAK3347436.1"/>
    </source>
</evidence>
<evidence type="ECO:0000256" key="1">
    <source>
        <dbReference type="SAM" id="MobiDB-lite"/>
    </source>
</evidence>
<evidence type="ECO:0000313" key="3">
    <source>
        <dbReference type="Proteomes" id="UP001278500"/>
    </source>
</evidence>
<dbReference type="RefSeq" id="XP_062682518.1">
    <property type="nucleotide sequence ID" value="XM_062826533.1"/>
</dbReference>
<reference evidence="2" key="2">
    <citation type="submission" date="2023-06" db="EMBL/GenBank/DDBJ databases">
        <authorList>
            <consortium name="Lawrence Berkeley National Laboratory"/>
            <person name="Haridas S."/>
            <person name="Hensen N."/>
            <person name="Bonometti L."/>
            <person name="Westerberg I."/>
            <person name="Brannstrom I.O."/>
            <person name="Guillou S."/>
            <person name="Cros-Aarteil S."/>
            <person name="Calhoun S."/>
            <person name="Kuo A."/>
            <person name="Mondo S."/>
            <person name="Pangilinan J."/>
            <person name="Riley R."/>
            <person name="Labutti K."/>
            <person name="Andreopoulos B."/>
            <person name="Lipzen A."/>
            <person name="Chen C."/>
            <person name="Yanf M."/>
            <person name="Daum C."/>
            <person name="Ng V."/>
            <person name="Clum A."/>
            <person name="Steindorff A."/>
            <person name="Ohm R."/>
            <person name="Martin F."/>
            <person name="Silar P."/>
            <person name="Natvig D."/>
            <person name="Lalanne C."/>
            <person name="Gautier V."/>
            <person name="Ament-Velasquez S.L."/>
            <person name="Kruys A."/>
            <person name="Hutchinson M.I."/>
            <person name="Powell A.J."/>
            <person name="Barry K."/>
            <person name="Miller A.N."/>
            <person name="Grigoriev I.V."/>
            <person name="Debuchy R."/>
            <person name="Gladieux P."/>
            <person name="Thoren M.H."/>
            <person name="Johannesson H."/>
        </authorList>
    </citation>
    <scope>NUCLEOTIDE SEQUENCE</scope>
    <source>
        <strain evidence="2">CBS 560.94</strain>
    </source>
</reference>